<dbReference type="SUPFAM" id="SSF48613">
    <property type="entry name" value="Heme oxygenase-like"/>
    <property type="match status" value="1"/>
</dbReference>
<dbReference type="InterPro" id="IPR016084">
    <property type="entry name" value="Haem_Oase-like_multi-hlx"/>
</dbReference>
<dbReference type="Gene3D" id="1.20.910.10">
    <property type="entry name" value="Heme oxygenase-like"/>
    <property type="match status" value="1"/>
</dbReference>
<dbReference type="Pfam" id="PF14518">
    <property type="entry name" value="Haem_oxygenas_2"/>
    <property type="match status" value="1"/>
</dbReference>
<organism evidence="1">
    <name type="scientific">Candidatus Kentrum sp. DK</name>
    <dbReference type="NCBI Taxonomy" id="2126562"/>
    <lineage>
        <taxon>Bacteria</taxon>
        <taxon>Pseudomonadati</taxon>
        <taxon>Pseudomonadota</taxon>
        <taxon>Gammaproteobacteria</taxon>
        <taxon>Candidatus Kentrum</taxon>
    </lineage>
</organism>
<dbReference type="EMBL" id="CAADEY010000071">
    <property type="protein sequence ID" value="VFJ59353.1"/>
    <property type="molecule type" value="Genomic_DNA"/>
</dbReference>
<accession>A0A450SZC6</accession>
<name>A0A450SZC6_9GAMM</name>
<dbReference type="AlphaFoldDB" id="A0A450SZC6"/>
<reference evidence="1" key="1">
    <citation type="submission" date="2019-02" db="EMBL/GenBank/DDBJ databases">
        <authorList>
            <person name="Gruber-Vodicka R. H."/>
            <person name="Seah K. B. B."/>
        </authorList>
    </citation>
    <scope>NUCLEOTIDE SEQUENCE</scope>
    <source>
        <strain evidence="1">BECK_DK161</strain>
    </source>
</reference>
<proteinExistence type="predicted"/>
<evidence type="ECO:0000313" key="1">
    <source>
        <dbReference type="EMBL" id="VFJ59353.1"/>
    </source>
</evidence>
<protein>
    <submittedName>
        <fullName evidence="1">Iron-containing redox enzyme</fullName>
    </submittedName>
</protein>
<sequence>MSVINDINDVENEIISKYRAMPVWEKIRSMSRKELSGLLLKNYMYSAQFPDIVETALKHSASREAKTAIQHIDYEENNPKEHVRMHQETLIACGLDIPDQIPYGKLPVIDKLVSKSLMYSKPSNEKEELAMLCFFRIGAEILAGELYRTLREVVPEKFGISENDIEFITLHEEHDRKTTDLGIMPPEVKDIRDSHGNYPHADHFNTAITELVRRIGEDAYHLAKTAYDDAFSLRKAYIEYIADLQ</sequence>
<gene>
    <name evidence="1" type="ORF">BECKDK2373C_GA0170839_107114</name>
</gene>